<feature type="transmembrane region" description="Helical" evidence="2">
    <location>
        <begin position="50"/>
        <end position="70"/>
    </location>
</feature>
<protein>
    <submittedName>
        <fullName evidence="5">Major facilitator superfamily (MFS) profile domain-containing protein</fullName>
    </submittedName>
</protein>
<proteinExistence type="predicted"/>
<accession>A0A914ZCB5</accession>
<comment type="subcellular location">
    <subcellularLocation>
        <location evidence="1">Membrane</location>
        <topology evidence="1">Multi-pass membrane protein</topology>
    </subcellularLocation>
</comment>
<name>A0A914ZCB5_9BILA</name>
<reference evidence="5" key="1">
    <citation type="submission" date="2022-11" db="UniProtKB">
        <authorList>
            <consortium name="WormBaseParasite"/>
        </authorList>
    </citation>
    <scope>IDENTIFICATION</scope>
</reference>
<evidence type="ECO:0000313" key="4">
    <source>
        <dbReference type="Proteomes" id="UP000887577"/>
    </source>
</evidence>
<feature type="transmembrane region" description="Helical" evidence="2">
    <location>
        <begin position="297"/>
        <end position="315"/>
    </location>
</feature>
<feature type="domain" description="Major facilitator superfamily (MFS) profile" evidence="3">
    <location>
        <begin position="51"/>
        <end position="345"/>
    </location>
</feature>
<dbReference type="Proteomes" id="UP000887577">
    <property type="component" value="Unplaced"/>
</dbReference>
<dbReference type="Pfam" id="PF07690">
    <property type="entry name" value="MFS_1"/>
    <property type="match status" value="1"/>
</dbReference>
<feature type="transmembrane region" description="Helical" evidence="2">
    <location>
        <begin position="142"/>
        <end position="162"/>
    </location>
</feature>
<feature type="transmembrane region" description="Helical" evidence="2">
    <location>
        <begin position="168"/>
        <end position="190"/>
    </location>
</feature>
<evidence type="ECO:0000256" key="2">
    <source>
        <dbReference type="SAM" id="Phobius"/>
    </source>
</evidence>
<dbReference type="GO" id="GO:0022857">
    <property type="term" value="F:transmembrane transporter activity"/>
    <property type="evidence" value="ECO:0007669"/>
    <property type="project" value="InterPro"/>
</dbReference>
<keyword evidence="2" id="KW-1133">Transmembrane helix</keyword>
<dbReference type="InterPro" id="IPR011701">
    <property type="entry name" value="MFS"/>
</dbReference>
<organism evidence="4 5">
    <name type="scientific">Panagrolaimus superbus</name>
    <dbReference type="NCBI Taxonomy" id="310955"/>
    <lineage>
        <taxon>Eukaryota</taxon>
        <taxon>Metazoa</taxon>
        <taxon>Ecdysozoa</taxon>
        <taxon>Nematoda</taxon>
        <taxon>Chromadorea</taxon>
        <taxon>Rhabditida</taxon>
        <taxon>Tylenchina</taxon>
        <taxon>Panagrolaimomorpha</taxon>
        <taxon>Panagrolaimoidea</taxon>
        <taxon>Panagrolaimidae</taxon>
        <taxon>Panagrolaimus</taxon>
    </lineage>
</organism>
<dbReference type="AlphaFoldDB" id="A0A914ZCB5"/>
<evidence type="ECO:0000256" key="1">
    <source>
        <dbReference type="ARBA" id="ARBA00004141"/>
    </source>
</evidence>
<dbReference type="InterPro" id="IPR036259">
    <property type="entry name" value="MFS_trans_sf"/>
</dbReference>
<dbReference type="WBParaSite" id="PSU_v2.g9967.t1">
    <property type="protein sequence ID" value="PSU_v2.g9967.t1"/>
    <property type="gene ID" value="PSU_v2.g9967"/>
</dbReference>
<keyword evidence="2" id="KW-0812">Transmembrane</keyword>
<evidence type="ECO:0000313" key="5">
    <source>
        <dbReference type="WBParaSite" id="PSU_v2.g9967.t1"/>
    </source>
</evidence>
<dbReference type="PANTHER" id="PTHR45757">
    <property type="entry name" value="PROTEIN CBG23364-RELATED"/>
    <property type="match status" value="1"/>
</dbReference>
<keyword evidence="4" id="KW-1185">Reference proteome</keyword>
<dbReference type="SUPFAM" id="SSF103473">
    <property type="entry name" value="MFS general substrate transporter"/>
    <property type="match status" value="1"/>
</dbReference>
<evidence type="ECO:0000259" key="3">
    <source>
        <dbReference type="PROSITE" id="PS50850"/>
    </source>
</evidence>
<dbReference type="PANTHER" id="PTHR45757:SF11">
    <property type="entry name" value="MAJOR FACILITATOR SUPERFAMILY (MFS) PROFILE DOMAIN-CONTAINING PROTEIN"/>
    <property type="match status" value="1"/>
</dbReference>
<dbReference type="InterPro" id="IPR020846">
    <property type="entry name" value="MFS_dom"/>
</dbReference>
<feature type="transmembrane region" description="Helical" evidence="2">
    <location>
        <begin position="234"/>
        <end position="254"/>
    </location>
</feature>
<feature type="transmembrane region" description="Helical" evidence="2">
    <location>
        <begin position="115"/>
        <end position="135"/>
    </location>
</feature>
<dbReference type="Gene3D" id="1.20.1250.20">
    <property type="entry name" value="MFS general substrate transporter like domains"/>
    <property type="match status" value="1"/>
</dbReference>
<keyword evidence="2" id="KW-0472">Membrane</keyword>
<dbReference type="PROSITE" id="PS50850">
    <property type="entry name" value="MFS"/>
    <property type="match status" value="1"/>
</dbReference>
<sequence>MNLQKQQQEILNVPLKSRSDSISTSTSIDSNDSVETKIENGFYCWNSTRYLILIISLICFSLTWGNALAYNFTIICIENNFTEPKSAEVWKNESDKNDNLKNDKTYVFSQNQQNLLLSAVAVGSIIGSVILPYATSKLGIRIVFTIYGFISAISTLLCPFAVSHGFPMFYIMRIGQGIANSIGIPGLGAVTTPWSPISSSGIFLSLLSTHLQFGPIFTMPLAGQFCASSFGWQGIFYLQGGLTVIAFIAFFAIFNDSPKFHRNVSSKELSIINHGKLTNGISKGLKIPYLKIFTDKSVIGVVIVSLGAGIGFQVLNQYGPVYLFKVLNFDIKHTGSAAAIPFIFH</sequence>
<dbReference type="GO" id="GO:0016020">
    <property type="term" value="C:membrane"/>
    <property type="evidence" value="ECO:0007669"/>
    <property type="project" value="UniProtKB-SubCell"/>
</dbReference>